<comment type="caution">
    <text evidence="3">The sequence shown here is derived from an EMBL/GenBank/DDBJ whole genome shotgun (WGS) entry which is preliminary data.</text>
</comment>
<evidence type="ECO:0000256" key="1">
    <source>
        <dbReference type="ARBA" id="ARBA00022670"/>
    </source>
</evidence>
<dbReference type="GO" id="GO:0008233">
    <property type="term" value="F:peptidase activity"/>
    <property type="evidence" value="ECO:0007669"/>
    <property type="project" value="UniProtKB-KW"/>
</dbReference>
<organism evidence="3 4">
    <name type="scientific">Rubroshorea leprosula</name>
    <dbReference type="NCBI Taxonomy" id="152421"/>
    <lineage>
        <taxon>Eukaryota</taxon>
        <taxon>Viridiplantae</taxon>
        <taxon>Streptophyta</taxon>
        <taxon>Embryophyta</taxon>
        <taxon>Tracheophyta</taxon>
        <taxon>Spermatophyta</taxon>
        <taxon>Magnoliopsida</taxon>
        <taxon>eudicotyledons</taxon>
        <taxon>Gunneridae</taxon>
        <taxon>Pentapetalae</taxon>
        <taxon>rosids</taxon>
        <taxon>malvids</taxon>
        <taxon>Malvales</taxon>
        <taxon>Dipterocarpaceae</taxon>
        <taxon>Rubroshorea</taxon>
    </lineage>
</organism>
<dbReference type="InterPro" id="IPR051708">
    <property type="entry name" value="Plant_Aspart_Prot_A1"/>
</dbReference>
<dbReference type="GO" id="GO:0005576">
    <property type="term" value="C:extracellular region"/>
    <property type="evidence" value="ECO:0007669"/>
    <property type="project" value="TreeGrafter"/>
</dbReference>
<keyword evidence="2" id="KW-0378">Hydrolase</keyword>
<dbReference type="EMBL" id="BPVZ01001591">
    <property type="protein sequence ID" value="GKV53607.1"/>
    <property type="molecule type" value="Genomic_DNA"/>
</dbReference>
<dbReference type="Proteomes" id="UP001054252">
    <property type="component" value="Unassembled WGS sequence"/>
</dbReference>
<feature type="non-terminal residue" evidence="3">
    <location>
        <position position="88"/>
    </location>
</feature>
<evidence type="ECO:0000313" key="3">
    <source>
        <dbReference type="EMBL" id="GKV53607.1"/>
    </source>
</evidence>
<sequence length="88" mass="9991">MLFQEAGFPLLASKFYNKLEFAVDEVIDAERGSDPKQILSPCYEGRDIELPVLTFHFTCSDVVLQLYNTFARLEEDLACFAICGMGWC</sequence>
<proteinExistence type="predicted"/>
<dbReference type="InterPro" id="IPR021109">
    <property type="entry name" value="Peptidase_aspartic_dom_sf"/>
</dbReference>
<evidence type="ECO:0000313" key="4">
    <source>
        <dbReference type="Proteomes" id="UP001054252"/>
    </source>
</evidence>
<keyword evidence="4" id="KW-1185">Reference proteome</keyword>
<dbReference type="GO" id="GO:0006508">
    <property type="term" value="P:proteolysis"/>
    <property type="evidence" value="ECO:0007669"/>
    <property type="project" value="UniProtKB-KW"/>
</dbReference>
<dbReference type="PANTHER" id="PTHR47967">
    <property type="entry name" value="OS07G0603500 PROTEIN-RELATED"/>
    <property type="match status" value="1"/>
</dbReference>
<name>A0AAV5MYI5_9ROSI</name>
<gene>
    <name evidence="3" type="ORF">SLEP1_g60126</name>
</gene>
<dbReference type="PANTHER" id="PTHR47967:SF128">
    <property type="entry name" value="ASPARTIC PROTEINASE CDR1-LIKE"/>
    <property type="match status" value="1"/>
</dbReference>
<protein>
    <submittedName>
        <fullName evidence="3">Uncharacterized protein</fullName>
    </submittedName>
</protein>
<keyword evidence="1" id="KW-0645">Protease</keyword>
<dbReference type="AlphaFoldDB" id="A0AAV5MYI5"/>
<dbReference type="Gene3D" id="2.40.70.10">
    <property type="entry name" value="Acid Proteases"/>
    <property type="match status" value="1"/>
</dbReference>
<evidence type="ECO:0000256" key="2">
    <source>
        <dbReference type="ARBA" id="ARBA00022801"/>
    </source>
</evidence>
<accession>A0AAV5MYI5</accession>
<reference evidence="3 4" key="1">
    <citation type="journal article" date="2021" name="Commun. Biol.">
        <title>The genome of Shorea leprosula (Dipterocarpaceae) highlights the ecological relevance of drought in aseasonal tropical rainforests.</title>
        <authorList>
            <person name="Ng K.K.S."/>
            <person name="Kobayashi M.J."/>
            <person name="Fawcett J.A."/>
            <person name="Hatakeyama M."/>
            <person name="Paape T."/>
            <person name="Ng C.H."/>
            <person name="Ang C.C."/>
            <person name="Tnah L.H."/>
            <person name="Lee C.T."/>
            <person name="Nishiyama T."/>
            <person name="Sese J."/>
            <person name="O'Brien M.J."/>
            <person name="Copetti D."/>
            <person name="Mohd Noor M.I."/>
            <person name="Ong R.C."/>
            <person name="Putra M."/>
            <person name="Sireger I.Z."/>
            <person name="Indrioko S."/>
            <person name="Kosugi Y."/>
            <person name="Izuno A."/>
            <person name="Isagi Y."/>
            <person name="Lee S.L."/>
            <person name="Shimizu K.K."/>
        </authorList>
    </citation>
    <scope>NUCLEOTIDE SEQUENCE [LARGE SCALE GENOMIC DNA]</scope>
    <source>
        <strain evidence="3">214</strain>
    </source>
</reference>